<dbReference type="EMBL" id="VWXL01000081">
    <property type="protein sequence ID" value="MVB12016.1"/>
    <property type="molecule type" value="Genomic_DNA"/>
</dbReference>
<protein>
    <recommendedName>
        <fullName evidence="9">Sugar ABC transporter substrate-binding protein</fullName>
    </recommendedName>
</protein>
<evidence type="ECO:0000256" key="4">
    <source>
        <dbReference type="ARBA" id="ARBA00023139"/>
    </source>
</evidence>
<evidence type="ECO:0000256" key="3">
    <source>
        <dbReference type="ARBA" id="ARBA00023136"/>
    </source>
</evidence>
<keyword evidence="8" id="KW-1185">Reference proteome</keyword>
<dbReference type="InterPro" id="IPR050490">
    <property type="entry name" value="Bact_solute-bd_prot1"/>
</dbReference>
<name>A0A6N8I1N3_9FIRM</name>
<dbReference type="PANTHER" id="PTHR43649:SF33">
    <property type="entry name" value="POLYGALACTURONAN_RHAMNOGALACTURONAN-BINDING PROTEIN YTCQ"/>
    <property type="match status" value="1"/>
</dbReference>
<evidence type="ECO:0000313" key="7">
    <source>
        <dbReference type="EMBL" id="MVB12016.1"/>
    </source>
</evidence>
<dbReference type="PROSITE" id="PS51257">
    <property type="entry name" value="PROKAR_LIPOPROTEIN"/>
    <property type="match status" value="1"/>
</dbReference>
<organism evidence="7 8">
    <name type="scientific">Caproicibacter fermentans</name>
    <dbReference type="NCBI Taxonomy" id="2576756"/>
    <lineage>
        <taxon>Bacteria</taxon>
        <taxon>Bacillati</taxon>
        <taxon>Bacillota</taxon>
        <taxon>Clostridia</taxon>
        <taxon>Eubacteriales</taxon>
        <taxon>Acutalibacteraceae</taxon>
        <taxon>Caproicibacter</taxon>
    </lineage>
</organism>
<accession>A0A6N8I1N3</accession>
<dbReference type="Pfam" id="PF01547">
    <property type="entry name" value="SBP_bac_1"/>
    <property type="match status" value="1"/>
</dbReference>
<keyword evidence="4" id="KW-0564">Palmitate</keyword>
<evidence type="ECO:0000256" key="6">
    <source>
        <dbReference type="SAM" id="SignalP"/>
    </source>
</evidence>
<keyword evidence="5" id="KW-0449">Lipoprotein</keyword>
<proteinExistence type="predicted"/>
<dbReference type="SUPFAM" id="SSF53850">
    <property type="entry name" value="Periplasmic binding protein-like II"/>
    <property type="match status" value="1"/>
</dbReference>
<dbReference type="AlphaFoldDB" id="A0A6N8I1N3"/>
<keyword evidence="2 6" id="KW-0732">Signal</keyword>
<reference evidence="7 8" key="1">
    <citation type="submission" date="2019-09" db="EMBL/GenBank/DDBJ databases">
        <title>Genome sequence of Clostridium sp. EA1.</title>
        <authorList>
            <person name="Poehlein A."/>
            <person name="Bengelsdorf F.R."/>
            <person name="Daniel R."/>
        </authorList>
    </citation>
    <scope>NUCLEOTIDE SEQUENCE [LARGE SCALE GENOMIC DNA]</scope>
    <source>
        <strain evidence="7 8">EA1</strain>
    </source>
</reference>
<feature type="chain" id="PRO_5026665904" description="Sugar ABC transporter substrate-binding protein" evidence="6">
    <location>
        <begin position="24"/>
        <end position="462"/>
    </location>
</feature>
<comment type="caution">
    <text evidence="7">The sequence shown here is derived from an EMBL/GenBank/DDBJ whole genome shotgun (WGS) entry which is preliminary data.</text>
</comment>
<feature type="signal peptide" evidence="6">
    <location>
        <begin position="1"/>
        <end position="23"/>
    </location>
</feature>
<dbReference type="Proteomes" id="UP000469440">
    <property type="component" value="Unassembled WGS sequence"/>
</dbReference>
<evidence type="ECO:0008006" key="9">
    <source>
        <dbReference type="Google" id="ProtNLM"/>
    </source>
</evidence>
<dbReference type="RefSeq" id="WP_156990969.1">
    <property type="nucleotide sequence ID" value="NZ_VWXL01000081.1"/>
</dbReference>
<evidence type="ECO:0000256" key="2">
    <source>
        <dbReference type="ARBA" id="ARBA00022729"/>
    </source>
</evidence>
<gene>
    <name evidence="7" type="ORF">CAFE_27450</name>
</gene>
<dbReference type="OrthoDB" id="42940at2"/>
<dbReference type="InterPro" id="IPR006059">
    <property type="entry name" value="SBP"/>
</dbReference>
<evidence type="ECO:0000256" key="5">
    <source>
        <dbReference type="ARBA" id="ARBA00023288"/>
    </source>
</evidence>
<dbReference type="PANTHER" id="PTHR43649">
    <property type="entry name" value="ARABINOSE-BINDING PROTEIN-RELATED"/>
    <property type="match status" value="1"/>
</dbReference>
<keyword evidence="3" id="KW-0472">Membrane</keyword>
<evidence type="ECO:0000313" key="8">
    <source>
        <dbReference type="Proteomes" id="UP000469440"/>
    </source>
</evidence>
<evidence type="ECO:0000256" key="1">
    <source>
        <dbReference type="ARBA" id="ARBA00022475"/>
    </source>
</evidence>
<keyword evidence="1" id="KW-1003">Cell membrane</keyword>
<sequence>MQLKRAISVLLASAMIVAMTACSAGGGSSVETGSKSSTANLPAFDSLHLGTDYKNIKANLKFLTHKTDLVNTTFKDYVQQFQKLYPNINITYEGITDYEKEMSNRITTKDWGDICMVPAFITNKADLPTYFIPLGDQKTLANTYNYTNMWMYQGKTYGIASNGNIQGMVYNKKVYQNAGIMTLPKTPDEFLTDLQKIKDFSGGKVVPMYTNFAAQWTMTAWDAYIGINATGSPDYMNITLPHEKNPFSKKKDMTGPYAVYYTLYEATKRHLIEADPTTTDWEGSKPMMNKGQIGTMALGSWAISQVQTAGSNSADIGYMPFPITVNGKQYATVAGDYNYGINVTSSNDNKIAAMLYVKWLVEKSGFAASNGLISTVKDDPLPTILQESFKNVTLLEDTPAKAGEEALYGNINTDSELSLNSNYTHVAKIVEAAEGASESLDGIMDDWNKKWTAAQQKYGALK</sequence>
<dbReference type="Gene3D" id="3.40.190.10">
    <property type="entry name" value="Periplasmic binding protein-like II"/>
    <property type="match status" value="2"/>
</dbReference>